<accession>A0AAV4QGG1</accession>
<sequence length="85" mass="9960">MFKKKRKHKKDLKSRLSVRRTNTILGKHMSRGIKSALEQKEQPSDLATSNRNGRPFFRPTALMEGGIILVPYFAWRAVVRRKTRH</sequence>
<evidence type="ECO:0000313" key="2">
    <source>
        <dbReference type="EMBL" id="GIY07446.1"/>
    </source>
</evidence>
<dbReference type="Proteomes" id="UP001054837">
    <property type="component" value="Unassembled WGS sequence"/>
</dbReference>
<feature type="region of interest" description="Disordered" evidence="1">
    <location>
        <begin position="24"/>
        <end position="54"/>
    </location>
</feature>
<keyword evidence="3" id="KW-1185">Reference proteome</keyword>
<evidence type="ECO:0000256" key="1">
    <source>
        <dbReference type="SAM" id="MobiDB-lite"/>
    </source>
</evidence>
<dbReference type="AlphaFoldDB" id="A0AAV4QGG1"/>
<gene>
    <name evidence="2" type="ORF">CDAR_240251</name>
</gene>
<organism evidence="2 3">
    <name type="scientific">Caerostris darwini</name>
    <dbReference type="NCBI Taxonomy" id="1538125"/>
    <lineage>
        <taxon>Eukaryota</taxon>
        <taxon>Metazoa</taxon>
        <taxon>Ecdysozoa</taxon>
        <taxon>Arthropoda</taxon>
        <taxon>Chelicerata</taxon>
        <taxon>Arachnida</taxon>
        <taxon>Araneae</taxon>
        <taxon>Araneomorphae</taxon>
        <taxon>Entelegynae</taxon>
        <taxon>Araneoidea</taxon>
        <taxon>Araneidae</taxon>
        <taxon>Caerostris</taxon>
    </lineage>
</organism>
<evidence type="ECO:0000313" key="3">
    <source>
        <dbReference type="Proteomes" id="UP001054837"/>
    </source>
</evidence>
<dbReference type="EMBL" id="BPLQ01004345">
    <property type="protein sequence ID" value="GIY07446.1"/>
    <property type="molecule type" value="Genomic_DNA"/>
</dbReference>
<reference evidence="2 3" key="1">
    <citation type="submission" date="2021-06" db="EMBL/GenBank/DDBJ databases">
        <title>Caerostris darwini draft genome.</title>
        <authorList>
            <person name="Kono N."/>
            <person name="Arakawa K."/>
        </authorList>
    </citation>
    <scope>NUCLEOTIDE SEQUENCE [LARGE SCALE GENOMIC DNA]</scope>
</reference>
<protein>
    <submittedName>
        <fullName evidence="2">Uncharacterized protein</fullName>
    </submittedName>
</protein>
<name>A0AAV4QGG1_9ARAC</name>
<comment type="caution">
    <text evidence="2">The sequence shown here is derived from an EMBL/GenBank/DDBJ whole genome shotgun (WGS) entry which is preliminary data.</text>
</comment>
<proteinExistence type="predicted"/>